<sequence>MKRSGLLSLLFLSFGIEALPAPGEAATPSAKEIVAAADAVRNPGEPFRVSLALVEFENGNARDAVHLAVHAKVDSATHQYRNVVRYEAPPRDAGKAVLLAGGNMWFYDPASKASIRISPQQRLVGQASDGDVLTVNLDHDYVAKLVGEETVQDADKKSRTVWHLDLVASTGEAAYAHLEYFVEKETYRPVKAKFYSDSGRVLKVAYYRRFDQALGATRPTETIIIDAVDKHLVTVIRYSDYRAEKVEDAWFEREYLPRFAKD</sequence>
<dbReference type="RefSeq" id="WP_248353564.1">
    <property type="nucleotide sequence ID" value="NZ_AP025591.1"/>
</dbReference>
<reference evidence="5" key="1">
    <citation type="journal article" date="2022" name="Int. J. Syst. Evol. Microbiol.">
        <title>Anaeromyxobacter oryzae sp. nov., Anaeromyxobacter diazotrophicus sp. nov. and Anaeromyxobacter paludicola sp. nov., isolated from paddy soils.</title>
        <authorList>
            <person name="Itoh H."/>
            <person name="Xu Z."/>
            <person name="Mise K."/>
            <person name="Masuda Y."/>
            <person name="Ushijima N."/>
            <person name="Hayakawa C."/>
            <person name="Shiratori Y."/>
            <person name="Senoo K."/>
        </authorList>
    </citation>
    <scope>NUCLEOTIDE SEQUENCE [LARGE SCALE GENOMIC DNA]</scope>
    <source>
        <strain evidence="5">Red232</strain>
    </source>
</reference>
<proteinExistence type="predicted"/>
<dbReference type="EMBL" id="AP025591">
    <property type="protein sequence ID" value="BDG05035.1"/>
    <property type="molecule type" value="Genomic_DNA"/>
</dbReference>
<dbReference type="InterPro" id="IPR011220">
    <property type="entry name" value="UCP028205"/>
</dbReference>
<evidence type="ECO:0000313" key="5">
    <source>
        <dbReference type="Proteomes" id="UP001162891"/>
    </source>
</evidence>
<dbReference type="InterPro" id="IPR033399">
    <property type="entry name" value="TP_0789-like"/>
</dbReference>
<dbReference type="InterPro" id="IPR029046">
    <property type="entry name" value="LolA/LolB/LppX"/>
</dbReference>
<dbReference type="CDD" id="cd16329">
    <property type="entry name" value="LolA_like"/>
    <property type="match status" value="1"/>
</dbReference>
<gene>
    <name evidence="4" type="ORF">AMOR_40310</name>
</gene>
<organism evidence="4 5">
    <name type="scientific">Anaeromyxobacter oryzae</name>
    <dbReference type="NCBI Taxonomy" id="2918170"/>
    <lineage>
        <taxon>Bacteria</taxon>
        <taxon>Pseudomonadati</taxon>
        <taxon>Myxococcota</taxon>
        <taxon>Myxococcia</taxon>
        <taxon>Myxococcales</taxon>
        <taxon>Cystobacterineae</taxon>
        <taxon>Anaeromyxobacteraceae</taxon>
        <taxon>Anaeromyxobacter</taxon>
    </lineage>
</organism>
<dbReference type="Proteomes" id="UP001162891">
    <property type="component" value="Chromosome"/>
</dbReference>
<feature type="signal peptide" evidence="2">
    <location>
        <begin position="1"/>
        <end position="18"/>
    </location>
</feature>
<evidence type="ECO:0000313" key="4">
    <source>
        <dbReference type="EMBL" id="BDG05035.1"/>
    </source>
</evidence>
<protein>
    <submittedName>
        <fullName evidence="4">Outer membrane lipoprotein-sorting protein</fullName>
    </submittedName>
</protein>
<feature type="chain" id="PRO_5045507631" evidence="2">
    <location>
        <begin position="19"/>
        <end position="262"/>
    </location>
</feature>
<keyword evidence="4" id="KW-0449">Lipoprotein</keyword>
<keyword evidence="1 2" id="KW-0732">Signal</keyword>
<evidence type="ECO:0000256" key="2">
    <source>
        <dbReference type="SAM" id="SignalP"/>
    </source>
</evidence>
<evidence type="ECO:0000259" key="3">
    <source>
        <dbReference type="Pfam" id="PF17131"/>
    </source>
</evidence>
<accession>A0ABM7WZW4</accession>
<name>A0ABM7WZW4_9BACT</name>
<dbReference type="Gene3D" id="2.50.20.10">
    <property type="entry name" value="Lipoprotein localisation LolA/LolB/LppX"/>
    <property type="match status" value="1"/>
</dbReference>
<dbReference type="SUPFAM" id="SSF89392">
    <property type="entry name" value="Prokaryotic lipoproteins and lipoprotein localization factors"/>
    <property type="match status" value="1"/>
</dbReference>
<evidence type="ECO:0000256" key="1">
    <source>
        <dbReference type="ARBA" id="ARBA00022729"/>
    </source>
</evidence>
<keyword evidence="5" id="KW-1185">Reference proteome</keyword>
<dbReference type="Pfam" id="PF17131">
    <property type="entry name" value="LolA_like"/>
    <property type="match status" value="1"/>
</dbReference>
<dbReference type="PIRSF" id="PIRSF028205">
    <property type="entry name" value="UCP028205"/>
    <property type="match status" value="1"/>
</dbReference>
<feature type="domain" description="Uncharacterized protein TP-0789" evidence="3">
    <location>
        <begin position="81"/>
        <end position="258"/>
    </location>
</feature>